<dbReference type="AlphaFoldDB" id="A0A382IYV9"/>
<reference evidence="4" key="1">
    <citation type="submission" date="2018-05" db="EMBL/GenBank/DDBJ databases">
        <authorList>
            <person name="Lanie J.A."/>
            <person name="Ng W.-L."/>
            <person name="Kazmierczak K.M."/>
            <person name="Andrzejewski T.M."/>
            <person name="Davidsen T.M."/>
            <person name="Wayne K.J."/>
            <person name="Tettelin H."/>
            <person name="Glass J.I."/>
            <person name="Rusch D."/>
            <person name="Podicherti R."/>
            <person name="Tsui H.-C.T."/>
            <person name="Winkler M.E."/>
        </authorList>
    </citation>
    <scope>NUCLEOTIDE SEQUENCE</scope>
</reference>
<feature type="non-terminal residue" evidence="4">
    <location>
        <position position="314"/>
    </location>
</feature>
<comment type="subcellular location">
    <subcellularLocation>
        <location evidence="1">Cell envelope</location>
    </subcellularLocation>
</comment>
<evidence type="ECO:0008006" key="5">
    <source>
        <dbReference type="Google" id="ProtNLM"/>
    </source>
</evidence>
<organism evidence="4">
    <name type="scientific">marine metagenome</name>
    <dbReference type="NCBI Taxonomy" id="408172"/>
    <lineage>
        <taxon>unclassified sequences</taxon>
        <taxon>metagenomes</taxon>
        <taxon>ecological metagenomes</taxon>
    </lineage>
</organism>
<dbReference type="PANTHER" id="PTHR32347">
    <property type="entry name" value="EFFLUX SYSTEM COMPONENT YKNX-RELATED"/>
    <property type="match status" value="1"/>
</dbReference>
<keyword evidence="2" id="KW-0175">Coiled coil</keyword>
<dbReference type="GO" id="GO:0030313">
    <property type="term" value="C:cell envelope"/>
    <property type="evidence" value="ECO:0007669"/>
    <property type="project" value="UniProtKB-SubCell"/>
</dbReference>
<keyword evidence="3" id="KW-0812">Transmembrane</keyword>
<gene>
    <name evidence="4" type="ORF">METZ01_LOCUS257710</name>
</gene>
<evidence type="ECO:0000313" key="4">
    <source>
        <dbReference type="EMBL" id="SVC04856.1"/>
    </source>
</evidence>
<evidence type="ECO:0000256" key="3">
    <source>
        <dbReference type="SAM" id="Phobius"/>
    </source>
</evidence>
<sequence>MRVRPINQSGSATMVVVFVLLVAVVIGAVYYYPKQTGKNNASQSILLHKVEKGDFEAFITEPGEVASSSNVEIKCLVKSHGSPGTAILKICKDGIRVKKGDLLIQFDDSLLQNQVLGQKIVVANDETQFIQANNNLENARRTLTQYTEGLYAQEHEVLESQLYGAQAELERSSTRLEGYRELRKNGFISAADLRAEEFTVEKSKRDLSVAKKKLDVYERFTRAKMIGGYEAEIKKQQANVQAATSTLELSRQREAEIKQQISNCKVLAPADGQVVYANDPDRRGDPIVIKEGTVIRENQVVIRLPDFGKMQVDV</sequence>
<accession>A0A382IYV9</accession>
<dbReference type="PANTHER" id="PTHR32347:SF23">
    <property type="entry name" value="BLL5650 PROTEIN"/>
    <property type="match status" value="1"/>
</dbReference>
<dbReference type="InterPro" id="IPR050465">
    <property type="entry name" value="UPF0194_transport"/>
</dbReference>
<feature type="transmembrane region" description="Helical" evidence="3">
    <location>
        <begin position="12"/>
        <end position="32"/>
    </location>
</feature>
<name>A0A382IYV9_9ZZZZ</name>
<protein>
    <recommendedName>
        <fullName evidence="5">Membrane fusion protein biotin-lipoyl like domain-containing protein</fullName>
    </recommendedName>
</protein>
<dbReference type="EMBL" id="UINC01070589">
    <property type="protein sequence ID" value="SVC04856.1"/>
    <property type="molecule type" value="Genomic_DNA"/>
</dbReference>
<evidence type="ECO:0000256" key="2">
    <source>
        <dbReference type="ARBA" id="ARBA00023054"/>
    </source>
</evidence>
<evidence type="ECO:0000256" key="1">
    <source>
        <dbReference type="ARBA" id="ARBA00004196"/>
    </source>
</evidence>
<proteinExistence type="predicted"/>
<keyword evidence="3" id="KW-1133">Transmembrane helix</keyword>
<keyword evidence="3" id="KW-0472">Membrane</keyword>